<dbReference type="Pfam" id="PF13480">
    <property type="entry name" value="Acetyltransf_6"/>
    <property type="match status" value="1"/>
</dbReference>
<accession>A0A644TVP8</accession>
<evidence type="ECO:0000313" key="2">
    <source>
        <dbReference type="EMBL" id="MPL70709.1"/>
    </source>
</evidence>
<sequence length="391" mass="44436">MGSLRSSLFRDFDEAKEAWRSLEKTSDHYPFQTWAWLDAWYRTIGLAHGWSPAILFLEKEARRGEGSKLQRAALPLGICGKPPFRRLAWMGEGVSDYHGPLIGSVRGEDEGSKDLFGTEALLSEIRGLAEKLDCGVIDLNRNPEGFNFLKNPLAGAGFARLHYKSHSLRLPESTEGFLKERFGAKERYNLRRAAKRLSELGRLDFKVAVDEKSRTILTERMIALKRERYKVIGAKDNFADPSFREFYREAATTADLDVHISGLFLNGQAIALHWGIKDDSTMYYLMPAFAAGPLRQYSPGLVFLLEFIDQCRSEGLETLDFTIGDEEYKRKWCTDEMNLFKFYEGRGVAGGALAVLKTTGDWIRLSPLQKPISRLRSQARKLLFKDDRIAD</sequence>
<dbReference type="AlphaFoldDB" id="A0A644TVP8"/>
<proteinExistence type="predicted"/>
<dbReference type="InterPro" id="IPR038740">
    <property type="entry name" value="BioF2-like_GNAT_dom"/>
</dbReference>
<organism evidence="2">
    <name type="scientific">bioreactor metagenome</name>
    <dbReference type="NCBI Taxonomy" id="1076179"/>
    <lineage>
        <taxon>unclassified sequences</taxon>
        <taxon>metagenomes</taxon>
        <taxon>ecological metagenomes</taxon>
    </lineage>
</organism>
<name>A0A644TVP8_9ZZZZ</name>
<dbReference type="EMBL" id="VSSQ01000054">
    <property type="protein sequence ID" value="MPL70709.1"/>
    <property type="molecule type" value="Genomic_DNA"/>
</dbReference>
<dbReference type="Gene3D" id="3.40.630.30">
    <property type="match status" value="1"/>
</dbReference>
<gene>
    <name evidence="2" type="ORF">SDC9_16470</name>
</gene>
<dbReference type="InterPro" id="IPR016181">
    <property type="entry name" value="Acyl_CoA_acyltransferase"/>
</dbReference>
<protein>
    <recommendedName>
        <fullName evidence="1">BioF2-like acetyltransferase domain-containing protein</fullName>
    </recommendedName>
</protein>
<feature type="domain" description="BioF2-like acetyltransferase" evidence="1">
    <location>
        <begin position="185"/>
        <end position="330"/>
    </location>
</feature>
<reference evidence="2" key="1">
    <citation type="submission" date="2019-08" db="EMBL/GenBank/DDBJ databases">
        <authorList>
            <person name="Kucharzyk K."/>
            <person name="Murdoch R.W."/>
            <person name="Higgins S."/>
            <person name="Loffler F."/>
        </authorList>
    </citation>
    <scope>NUCLEOTIDE SEQUENCE</scope>
</reference>
<evidence type="ECO:0000259" key="1">
    <source>
        <dbReference type="Pfam" id="PF13480"/>
    </source>
</evidence>
<dbReference type="SUPFAM" id="SSF55729">
    <property type="entry name" value="Acyl-CoA N-acyltransferases (Nat)"/>
    <property type="match status" value="1"/>
</dbReference>
<comment type="caution">
    <text evidence="2">The sequence shown here is derived from an EMBL/GenBank/DDBJ whole genome shotgun (WGS) entry which is preliminary data.</text>
</comment>